<feature type="domain" description="Reverse transcriptase" evidence="1">
    <location>
        <begin position="3"/>
        <end position="86"/>
    </location>
</feature>
<keyword evidence="3" id="KW-1185">Reference proteome</keyword>
<dbReference type="InterPro" id="IPR000477">
    <property type="entry name" value="RT_dom"/>
</dbReference>
<comment type="caution">
    <text evidence="2">The sequence shown here is derived from an EMBL/GenBank/DDBJ whole genome shotgun (WGS) entry which is preliminary data.</text>
</comment>
<evidence type="ECO:0000313" key="3">
    <source>
        <dbReference type="Proteomes" id="UP000827092"/>
    </source>
</evidence>
<sequence length="89" mass="9945">MFKSYLNQRQVSYQNGDEVISRDVERGCPQGSCSGPLLWNLIADEALKVSWPDGCYAQAYADNIVLVISGDTKERLESTGLTLMKKWAD</sequence>
<reference evidence="2 3" key="1">
    <citation type="journal article" date="2022" name="Nat. Ecol. Evol.">
        <title>A masculinizing supergene underlies an exaggerated male reproductive morph in a spider.</title>
        <authorList>
            <person name="Hendrickx F."/>
            <person name="De Corte Z."/>
            <person name="Sonet G."/>
            <person name="Van Belleghem S.M."/>
            <person name="Kostlbacher S."/>
            <person name="Vangestel C."/>
        </authorList>
    </citation>
    <scope>NUCLEOTIDE SEQUENCE [LARGE SCALE GENOMIC DNA]</scope>
    <source>
        <strain evidence="2">W744_W776</strain>
    </source>
</reference>
<evidence type="ECO:0000313" key="2">
    <source>
        <dbReference type="EMBL" id="KAG8176382.1"/>
    </source>
</evidence>
<dbReference type="AlphaFoldDB" id="A0AAV6TWB1"/>
<proteinExistence type="predicted"/>
<gene>
    <name evidence="2" type="ORF">JTE90_020168</name>
</gene>
<dbReference type="Proteomes" id="UP000827092">
    <property type="component" value="Unassembled WGS sequence"/>
</dbReference>
<protein>
    <recommendedName>
        <fullName evidence="1">Reverse transcriptase domain-containing protein</fullName>
    </recommendedName>
</protein>
<accession>A0AAV6TWB1</accession>
<dbReference type="EMBL" id="JAFNEN010000888">
    <property type="protein sequence ID" value="KAG8176382.1"/>
    <property type="molecule type" value="Genomic_DNA"/>
</dbReference>
<name>A0AAV6TWB1_9ARAC</name>
<organism evidence="2 3">
    <name type="scientific">Oedothorax gibbosus</name>
    <dbReference type="NCBI Taxonomy" id="931172"/>
    <lineage>
        <taxon>Eukaryota</taxon>
        <taxon>Metazoa</taxon>
        <taxon>Ecdysozoa</taxon>
        <taxon>Arthropoda</taxon>
        <taxon>Chelicerata</taxon>
        <taxon>Arachnida</taxon>
        <taxon>Araneae</taxon>
        <taxon>Araneomorphae</taxon>
        <taxon>Entelegynae</taxon>
        <taxon>Araneoidea</taxon>
        <taxon>Linyphiidae</taxon>
        <taxon>Erigoninae</taxon>
        <taxon>Oedothorax</taxon>
    </lineage>
</organism>
<evidence type="ECO:0000259" key="1">
    <source>
        <dbReference type="Pfam" id="PF00078"/>
    </source>
</evidence>
<dbReference type="Pfam" id="PF00078">
    <property type="entry name" value="RVT_1"/>
    <property type="match status" value="1"/>
</dbReference>